<evidence type="ECO:0000256" key="5">
    <source>
        <dbReference type="ARBA" id="ARBA00022692"/>
    </source>
</evidence>
<comment type="subcellular location">
    <subcellularLocation>
        <location evidence="1 9">Bacterial flagellum basal body</location>
    </subcellularLocation>
    <subcellularLocation>
        <location evidence="2">Cell membrane</location>
        <topology evidence="2">Multi-pass membrane protein</topology>
    </subcellularLocation>
</comment>
<dbReference type="GO" id="GO:0005886">
    <property type="term" value="C:plasma membrane"/>
    <property type="evidence" value="ECO:0007669"/>
    <property type="project" value="UniProtKB-SubCell"/>
</dbReference>
<feature type="domain" description="Flagellar M-ring C-terminal" evidence="13">
    <location>
        <begin position="249"/>
        <end position="413"/>
    </location>
</feature>
<keyword evidence="14" id="KW-0966">Cell projection</keyword>
<feature type="transmembrane region" description="Helical" evidence="11">
    <location>
        <begin position="439"/>
        <end position="457"/>
    </location>
</feature>
<dbReference type="AlphaFoldDB" id="A0A964WSK5"/>
<keyword evidence="15" id="KW-1185">Reference proteome</keyword>
<dbReference type="PIRSF" id="PIRSF004862">
    <property type="entry name" value="FliF"/>
    <property type="match status" value="1"/>
</dbReference>
<sequence>MLGREQLENLWANVIGLGSRRLAALALVGLSVFALVGLGGYYLSRPELVTLYTGLERDDVSRMGAALAEAGILFDVNAEGNAVLVRPGDTGHARMLLAEKGLPHSAGAGYELFDDLGSLGLTSFMQGVTRVRALEGELARTIQTMRGIRAARVHLVLADEGSFRRGSQPPSASVVIRSEGGDDAARAQAIRHLVAAAIPSMTAGEVTVLNTDGAILASGDGSVDLAPGKLVGLETKLGESIRDRIRTTLAPYLGLENFQVSVAARLNTDKRQISETVYDPDSRVERSVRVIRENQTSQNATSKPPTTVEQNIPNEQVGSEAADRSNEENDRREEVTNFEVSSKSTTTTSDGYVLDRLTVAVLVNRPRLLASLGESPSQDAIDAQMREIHDIVASASGYKADRGDDIKVSLVEFLGDEGKLDPVPAPGLSEILLRQSGTLINAGTILVIALLVIWFGLRPAASVLLQRFEPAVPGGASVAVAAVEPQLPSGTDDGIGAPALPAAEVSLIEDLTSKMTRTPQKRLEQMIQFDEEHAAAILKQWIHEGARA</sequence>
<evidence type="ECO:0000256" key="4">
    <source>
        <dbReference type="ARBA" id="ARBA00022475"/>
    </source>
</evidence>
<dbReference type="Pfam" id="PF08345">
    <property type="entry name" value="YscJ_FliF_C"/>
    <property type="match status" value="1"/>
</dbReference>
<feature type="compositionally biased region" description="Basic and acidic residues" evidence="10">
    <location>
        <begin position="321"/>
        <end position="335"/>
    </location>
</feature>
<evidence type="ECO:0000259" key="13">
    <source>
        <dbReference type="Pfam" id="PF08345"/>
    </source>
</evidence>
<evidence type="ECO:0000256" key="6">
    <source>
        <dbReference type="ARBA" id="ARBA00022989"/>
    </source>
</evidence>
<feature type="transmembrane region" description="Helical" evidence="11">
    <location>
        <begin position="21"/>
        <end position="43"/>
    </location>
</feature>
<keyword evidence="6 11" id="KW-1133">Transmembrane helix</keyword>
<comment type="function">
    <text evidence="9">The M ring may be actively involved in energy transduction.</text>
</comment>
<evidence type="ECO:0000259" key="12">
    <source>
        <dbReference type="Pfam" id="PF01514"/>
    </source>
</evidence>
<proteinExistence type="inferred from homology"/>
<evidence type="ECO:0000256" key="7">
    <source>
        <dbReference type="ARBA" id="ARBA00023136"/>
    </source>
</evidence>
<feature type="region of interest" description="Disordered" evidence="10">
    <location>
        <begin position="292"/>
        <end position="347"/>
    </location>
</feature>
<dbReference type="NCBIfam" id="TIGR00206">
    <property type="entry name" value="fliF"/>
    <property type="match status" value="1"/>
</dbReference>
<accession>A0A964WSK5</accession>
<keyword evidence="7 11" id="KW-0472">Membrane</keyword>
<evidence type="ECO:0000256" key="10">
    <source>
        <dbReference type="SAM" id="MobiDB-lite"/>
    </source>
</evidence>
<feature type="domain" description="Flagellar M-ring N-terminal" evidence="12">
    <location>
        <begin position="44"/>
        <end position="217"/>
    </location>
</feature>
<feature type="compositionally biased region" description="Polar residues" evidence="10">
    <location>
        <begin position="338"/>
        <end position="347"/>
    </location>
</feature>
<evidence type="ECO:0000256" key="3">
    <source>
        <dbReference type="ARBA" id="ARBA00007971"/>
    </source>
</evidence>
<dbReference type="GO" id="GO:0071973">
    <property type="term" value="P:bacterial-type flagellum-dependent cell motility"/>
    <property type="evidence" value="ECO:0007669"/>
    <property type="project" value="InterPro"/>
</dbReference>
<reference evidence="14" key="1">
    <citation type="submission" date="2019-03" db="EMBL/GenBank/DDBJ databases">
        <title>Afifella sp. nov., isolated from activated sludge.</title>
        <authorList>
            <person name="Li Q."/>
            <person name="Liu Y."/>
        </authorList>
    </citation>
    <scope>NUCLEOTIDE SEQUENCE</scope>
    <source>
        <strain evidence="14">L72</strain>
    </source>
</reference>
<dbReference type="InterPro" id="IPR045851">
    <property type="entry name" value="AMP-bd_C_sf"/>
</dbReference>
<feature type="compositionally biased region" description="Polar residues" evidence="10">
    <location>
        <begin position="294"/>
        <end position="317"/>
    </location>
</feature>
<dbReference type="InterPro" id="IPR043427">
    <property type="entry name" value="YscJ/FliF"/>
</dbReference>
<evidence type="ECO:0000256" key="9">
    <source>
        <dbReference type="PIRNR" id="PIRNR004862"/>
    </source>
</evidence>
<dbReference type="InterPro" id="IPR000067">
    <property type="entry name" value="FlgMring_FliF"/>
</dbReference>
<dbReference type="Pfam" id="PF01514">
    <property type="entry name" value="YscJ_FliF"/>
    <property type="match status" value="1"/>
</dbReference>
<evidence type="ECO:0000256" key="2">
    <source>
        <dbReference type="ARBA" id="ARBA00004651"/>
    </source>
</evidence>
<evidence type="ECO:0000256" key="11">
    <source>
        <dbReference type="SAM" id="Phobius"/>
    </source>
</evidence>
<keyword evidence="8 9" id="KW-0975">Bacterial flagellum</keyword>
<comment type="caution">
    <text evidence="14">The sequence shown here is derived from an EMBL/GenBank/DDBJ whole genome shotgun (WGS) entry which is preliminary data.</text>
</comment>
<evidence type="ECO:0000256" key="8">
    <source>
        <dbReference type="ARBA" id="ARBA00023143"/>
    </source>
</evidence>
<keyword evidence="14" id="KW-0969">Cilium</keyword>
<dbReference type="OrthoDB" id="9807026at2"/>
<organism evidence="14 15">
    <name type="scientific">Propylenella binzhouense</name>
    <dbReference type="NCBI Taxonomy" id="2555902"/>
    <lineage>
        <taxon>Bacteria</taxon>
        <taxon>Pseudomonadati</taxon>
        <taxon>Pseudomonadota</taxon>
        <taxon>Alphaproteobacteria</taxon>
        <taxon>Hyphomicrobiales</taxon>
        <taxon>Propylenellaceae</taxon>
        <taxon>Propylenella</taxon>
    </lineage>
</organism>
<gene>
    <name evidence="14" type="primary">fliF</name>
    <name evidence="14" type="ORF">E4O86_04505</name>
</gene>
<dbReference type="PANTHER" id="PTHR30046">
    <property type="entry name" value="FLAGELLAR M-RING PROTEIN"/>
    <property type="match status" value="1"/>
</dbReference>
<protein>
    <recommendedName>
        <fullName evidence="9">Flagellar M-ring protein</fullName>
    </recommendedName>
</protein>
<dbReference type="GO" id="GO:0003774">
    <property type="term" value="F:cytoskeletal motor activity"/>
    <property type="evidence" value="ECO:0007669"/>
    <property type="project" value="InterPro"/>
</dbReference>
<dbReference type="EMBL" id="SPKJ01000008">
    <property type="protein sequence ID" value="MYZ46971.1"/>
    <property type="molecule type" value="Genomic_DNA"/>
</dbReference>
<dbReference type="Proteomes" id="UP000773614">
    <property type="component" value="Unassembled WGS sequence"/>
</dbReference>
<comment type="similarity">
    <text evidence="3 9">Belongs to the FliF family.</text>
</comment>
<dbReference type="InterPro" id="IPR006182">
    <property type="entry name" value="FliF_N_dom"/>
</dbReference>
<dbReference type="InterPro" id="IPR013556">
    <property type="entry name" value="Flag_M-ring_C"/>
</dbReference>
<dbReference type="PRINTS" id="PR01009">
    <property type="entry name" value="FLGMRINGFLIF"/>
</dbReference>
<keyword evidence="14" id="KW-0282">Flagellum</keyword>
<keyword evidence="4" id="KW-1003">Cell membrane</keyword>
<evidence type="ECO:0000313" key="14">
    <source>
        <dbReference type="EMBL" id="MYZ46971.1"/>
    </source>
</evidence>
<evidence type="ECO:0000256" key="1">
    <source>
        <dbReference type="ARBA" id="ARBA00004117"/>
    </source>
</evidence>
<evidence type="ECO:0000313" key="15">
    <source>
        <dbReference type="Proteomes" id="UP000773614"/>
    </source>
</evidence>
<name>A0A964WSK5_9HYPH</name>
<dbReference type="GO" id="GO:0009431">
    <property type="term" value="C:bacterial-type flagellum basal body, MS ring"/>
    <property type="evidence" value="ECO:0007669"/>
    <property type="project" value="InterPro"/>
</dbReference>
<dbReference type="PANTHER" id="PTHR30046:SF0">
    <property type="entry name" value="FLAGELLAR M-RING PROTEIN"/>
    <property type="match status" value="1"/>
</dbReference>
<keyword evidence="5 11" id="KW-0812">Transmembrane</keyword>
<dbReference type="Gene3D" id="3.30.300.30">
    <property type="match status" value="1"/>
</dbReference>